<dbReference type="InterPro" id="IPR046336">
    <property type="entry name" value="Lon_prtase_N_sf"/>
</dbReference>
<accession>A0ABQ6LPQ2</accession>
<evidence type="ECO:0000313" key="2">
    <source>
        <dbReference type="EMBL" id="GMG82898.1"/>
    </source>
</evidence>
<gene>
    <name evidence="2" type="ORF">LNKW23_21110</name>
</gene>
<comment type="caution">
    <text evidence="2">The sequence shown here is derived from an EMBL/GenBank/DDBJ whole genome shotgun (WGS) entry which is preliminary data.</text>
</comment>
<protein>
    <submittedName>
        <fullName evidence="2">LON peptidase substrate-binding domain-containing protein</fullName>
    </submittedName>
</protein>
<dbReference type="SUPFAM" id="SSF88697">
    <property type="entry name" value="PUA domain-like"/>
    <property type="match status" value="1"/>
</dbReference>
<dbReference type="PANTHER" id="PTHR46732">
    <property type="entry name" value="ATP-DEPENDENT PROTEASE LA (LON) DOMAIN PROTEIN"/>
    <property type="match status" value="1"/>
</dbReference>
<feature type="domain" description="Lon N-terminal" evidence="1">
    <location>
        <begin position="14"/>
        <end position="214"/>
    </location>
</feature>
<dbReference type="SMART" id="SM00464">
    <property type="entry name" value="LON"/>
    <property type="match status" value="1"/>
</dbReference>
<evidence type="ECO:0000259" key="1">
    <source>
        <dbReference type="PROSITE" id="PS51787"/>
    </source>
</evidence>
<name>A0ABQ6LPQ2_9RHOB</name>
<organism evidence="2 3">
    <name type="scientific">Paralimibaculum aggregatum</name>
    <dbReference type="NCBI Taxonomy" id="3036245"/>
    <lineage>
        <taxon>Bacteria</taxon>
        <taxon>Pseudomonadati</taxon>
        <taxon>Pseudomonadota</taxon>
        <taxon>Alphaproteobacteria</taxon>
        <taxon>Rhodobacterales</taxon>
        <taxon>Paracoccaceae</taxon>
        <taxon>Paralimibaculum</taxon>
    </lineage>
</organism>
<reference evidence="2 3" key="1">
    <citation type="submission" date="2023-04" db="EMBL/GenBank/DDBJ databases">
        <title>Marinoamorphus aggregata gen. nov., sp. Nov., isolate from tissue of brittle star Ophioplocus japonicus.</title>
        <authorList>
            <person name="Kawano K."/>
            <person name="Sawayama S."/>
            <person name="Nakagawa S."/>
        </authorList>
    </citation>
    <scope>NUCLEOTIDE SEQUENCE [LARGE SCALE GENOMIC DNA]</scope>
    <source>
        <strain evidence="2 3">NKW23</strain>
    </source>
</reference>
<dbReference type="Proteomes" id="UP001239909">
    <property type="component" value="Unassembled WGS sequence"/>
</dbReference>
<dbReference type="InterPro" id="IPR015947">
    <property type="entry name" value="PUA-like_sf"/>
</dbReference>
<dbReference type="Pfam" id="PF02190">
    <property type="entry name" value="LON_substr_bdg"/>
    <property type="match status" value="1"/>
</dbReference>
<dbReference type="Gene3D" id="2.30.130.40">
    <property type="entry name" value="LON domain-like"/>
    <property type="match status" value="1"/>
</dbReference>
<dbReference type="RefSeq" id="WP_285671690.1">
    <property type="nucleotide sequence ID" value="NZ_BSYI01000014.1"/>
</dbReference>
<dbReference type="InterPro" id="IPR003111">
    <property type="entry name" value="Lon_prtase_N"/>
</dbReference>
<dbReference type="PANTHER" id="PTHR46732:SF8">
    <property type="entry name" value="ATP-DEPENDENT PROTEASE LA (LON) DOMAIN PROTEIN"/>
    <property type="match status" value="1"/>
</dbReference>
<proteinExistence type="predicted"/>
<evidence type="ECO:0000313" key="3">
    <source>
        <dbReference type="Proteomes" id="UP001239909"/>
    </source>
</evidence>
<dbReference type="EMBL" id="BSYI01000014">
    <property type="protein sequence ID" value="GMG82898.1"/>
    <property type="molecule type" value="Genomic_DNA"/>
</dbReference>
<keyword evidence="3" id="KW-1185">Reference proteome</keyword>
<sequence length="224" mass="24990">MTRRFAPADLPDAIPVFPLPGALLLPRARLPLNIFEPRYLAMLDDTLKTEHRLIGMVQPMAEAMGDRGGDRPGPPRLQRIGCAGRVTSLSETEDGRYLIALTGVSRFRVEGEIDGFTPYRRVRPLWADFTADLEGPEEDRGFDRTAFLALLKRYFDASQLASDWSSLQDAPVEMLINSLSIMCPFSVEEKQALLETPCLSDRRATLMALLRFAIASSGDESKMQ</sequence>
<dbReference type="PROSITE" id="PS51787">
    <property type="entry name" value="LON_N"/>
    <property type="match status" value="1"/>
</dbReference>